<sequence length="86" mass="9083">SVQRSVPESASVRSGDMDPPSSAKNDRDEFGAGLVDAVELVRMSGDSGVNSRVLMLEWRSPGEEEVDLLGAAPGSYKEVGSGRFPT</sequence>
<organism evidence="2 3">
    <name type="scientific">Ensete ventricosum</name>
    <name type="common">Abyssinian banana</name>
    <name type="synonym">Musa ensete</name>
    <dbReference type="NCBI Taxonomy" id="4639"/>
    <lineage>
        <taxon>Eukaryota</taxon>
        <taxon>Viridiplantae</taxon>
        <taxon>Streptophyta</taxon>
        <taxon>Embryophyta</taxon>
        <taxon>Tracheophyta</taxon>
        <taxon>Spermatophyta</taxon>
        <taxon>Magnoliopsida</taxon>
        <taxon>Liliopsida</taxon>
        <taxon>Zingiberales</taxon>
        <taxon>Musaceae</taxon>
        <taxon>Ensete</taxon>
    </lineage>
</organism>
<feature type="region of interest" description="Disordered" evidence="1">
    <location>
        <begin position="1"/>
        <end position="30"/>
    </location>
</feature>
<feature type="non-terminal residue" evidence="2">
    <location>
        <position position="1"/>
    </location>
</feature>
<dbReference type="AlphaFoldDB" id="A0A426Y5L7"/>
<accession>A0A426Y5L7</accession>
<name>A0A426Y5L7_ENSVE</name>
<evidence type="ECO:0000313" key="3">
    <source>
        <dbReference type="Proteomes" id="UP000287651"/>
    </source>
</evidence>
<dbReference type="EMBL" id="AMZH03014786">
    <property type="protein sequence ID" value="RRT47065.1"/>
    <property type="molecule type" value="Genomic_DNA"/>
</dbReference>
<protein>
    <submittedName>
        <fullName evidence="2">Uncharacterized protein</fullName>
    </submittedName>
</protein>
<proteinExistence type="predicted"/>
<evidence type="ECO:0000313" key="2">
    <source>
        <dbReference type="EMBL" id="RRT47065.1"/>
    </source>
</evidence>
<reference evidence="2 3" key="1">
    <citation type="journal article" date="2014" name="Agronomy (Basel)">
        <title>A Draft Genome Sequence for Ensete ventricosum, the Drought-Tolerant Tree Against Hunger.</title>
        <authorList>
            <person name="Harrison J."/>
            <person name="Moore K.A."/>
            <person name="Paszkiewicz K."/>
            <person name="Jones T."/>
            <person name="Grant M."/>
            <person name="Ambacheew D."/>
            <person name="Muzemil S."/>
            <person name="Studholme D.J."/>
        </authorList>
    </citation>
    <scope>NUCLEOTIDE SEQUENCE [LARGE SCALE GENOMIC DNA]</scope>
</reference>
<evidence type="ECO:0000256" key="1">
    <source>
        <dbReference type="SAM" id="MobiDB-lite"/>
    </source>
</evidence>
<feature type="compositionally biased region" description="Polar residues" evidence="1">
    <location>
        <begin position="1"/>
        <end position="12"/>
    </location>
</feature>
<gene>
    <name evidence="2" type="ORF">B296_00051748</name>
</gene>
<comment type="caution">
    <text evidence="2">The sequence shown here is derived from an EMBL/GenBank/DDBJ whole genome shotgun (WGS) entry which is preliminary data.</text>
</comment>
<dbReference type="Proteomes" id="UP000287651">
    <property type="component" value="Unassembled WGS sequence"/>
</dbReference>